<dbReference type="Proteomes" id="UP000275846">
    <property type="component" value="Unassembled WGS sequence"/>
</dbReference>
<proteinExistence type="predicted"/>
<gene>
    <name evidence="1" type="ORF">SSLN_LOCUS8100</name>
</gene>
<reference evidence="3" key="1">
    <citation type="submission" date="2016-06" db="UniProtKB">
        <authorList>
            <consortium name="WormBaseParasite"/>
        </authorList>
    </citation>
    <scope>IDENTIFICATION</scope>
</reference>
<evidence type="ECO:0000313" key="2">
    <source>
        <dbReference type="Proteomes" id="UP000275846"/>
    </source>
</evidence>
<name>A0A183SV52_SCHSO</name>
<dbReference type="AlphaFoldDB" id="A0A183SV52"/>
<protein>
    <submittedName>
        <fullName evidence="3">Reverse transcriptase domain-containing protein</fullName>
    </submittedName>
</protein>
<reference evidence="1 2" key="2">
    <citation type="submission" date="2018-11" db="EMBL/GenBank/DDBJ databases">
        <authorList>
            <consortium name="Pathogen Informatics"/>
        </authorList>
    </citation>
    <scope>NUCLEOTIDE SEQUENCE [LARGE SCALE GENOMIC DNA]</scope>
    <source>
        <strain evidence="1 2">NST_G2</strain>
    </source>
</reference>
<dbReference type="EMBL" id="UYSU01034468">
    <property type="protein sequence ID" value="VDL94485.1"/>
    <property type="molecule type" value="Genomic_DNA"/>
</dbReference>
<evidence type="ECO:0000313" key="3">
    <source>
        <dbReference type="WBParaSite" id="SSLN_0000841001-mRNA-1"/>
    </source>
</evidence>
<dbReference type="WBParaSite" id="SSLN_0000841001-mRNA-1">
    <property type="protein sequence ID" value="SSLN_0000841001-mRNA-1"/>
    <property type="gene ID" value="SSLN_0000841001"/>
</dbReference>
<accession>A0A183SV52</accession>
<dbReference type="OrthoDB" id="10014409at2759"/>
<organism evidence="3">
    <name type="scientific">Schistocephalus solidus</name>
    <name type="common">Tapeworm</name>
    <dbReference type="NCBI Taxonomy" id="70667"/>
    <lineage>
        <taxon>Eukaryota</taxon>
        <taxon>Metazoa</taxon>
        <taxon>Spiralia</taxon>
        <taxon>Lophotrochozoa</taxon>
        <taxon>Platyhelminthes</taxon>
        <taxon>Cestoda</taxon>
        <taxon>Eucestoda</taxon>
        <taxon>Diphyllobothriidea</taxon>
        <taxon>Diphyllobothriidae</taxon>
        <taxon>Schistocephalus</taxon>
    </lineage>
</organism>
<evidence type="ECO:0000313" key="1">
    <source>
        <dbReference type="EMBL" id="VDL94485.1"/>
    </source>
</evidence>
<keyword evidence="2" id="KW-1185">Reference proteome</keyword>
<sequence>MQAFDMVNYGGLGKIMQKFGSLEQFTCMVRQLHDGMMVRANGNVMVSEVFLVTNGLKQGFWLPHTLSSRMFTAMLMHTYQDEHPVIRTPYITDGHLLNSQRMWAQRLFL</sequence>